<dbReference type="AlphaFoldDB" id="A0A1I5H2C0"/>
<feature type="region of interest" description="Disordered" evidence="1">
    <location>
        <begin position="35"/>
        <end position="58"/>
    </location>
</feature>
<evidence type="ECO:0000256" key="1">
    <source>
        <dbReference type="SAM" id="MobiDB-lite"/>
    </source>
</evidence>
<keyword evidence="3" id="KW-1185">Reference proteome</keyword>
<evidence type="ECO:0000313" key="3">
    <source>
        <dbReference type="Proteomes" id="UP000198599"/>
    </source>
</evidence>
<dbReference type="EMBL" id="FOVP01000051">
    <property type="protein sequence ID" value="SFO42468.1"/>
    <property type="molecule type" value="Genomic_DNA"/>
</dbReference>
<gene>
    <name evidence="2" type="ORF">SAMN04487859_1511</name>
</gene>
<feature type="non-terminal residue" evidence="2">
    <location>
        <position position="1"/>
    </location>
</feature>
<name>A0A1I5H2C0_9RHOB</name>
<reference evidence="3" key="1">
    <citation type="submission" date="2016-10" db="EMBL/GenBank/DDBJ databases">
        <authorList>
            <person name="Varghese N."/>
            <person name="Submissions S."/>
        </authorList>
    </citation>
    <scope>NUCLEOTIDE SEQUENCE [LARGE SCALE GENOMIC DNA]</scope>
    <source>
        <strain evidence="3">DSM 28463</strain>
    </source>
</reference>
<sequence length="58" mass="6176">AEHSSLPKFVPFAEDESDDGASVEDLMSLMTIRASGSRSGNATGGDDWDDAPYEDLVL</sequence>
<proteinExistence type="predicted"/>
<feature type="region of interest" description="Disordered" evidence="1">
    <location>
        <begin position="1"/>
        <end position="21"/>
    </location>
</feature>
<dbReference type="Proteomes" id="UP000198599">
    <property type="component" value="Unassembled WGS sequence"/>
</dbReference>
<accession>A0A1I5H2C0</accession>
<evidence type="ECO:0000313" key="2">
    <source>
        <dbReference type="EMBL" id="SFO42468.1"/>
    </source>
</evidence>
<feature type="compositionally biased region" description="Acidic residues" evidence="1">
    <location>
        <begin position="46"/>
        <end position="58"/>
    </location>
</feature>
<organism evidence="2 3">
    <name type="scientific">Roseovarius lutimaris</name>
    <dbReference type="NCBI Taxonomy" id="1005928"/>
    <lineage>
        <taxon>Bacteria</taxon>
        <taxon>Pseudomonadati</taxon>
        <taxon>Pseudomonadota</taxon>
        <taxon>Alphaproteobacteria</taxon>
        <taxon>Rhodobacterales</taxon>
        <taxon>Roseobacteraceae</taxon>
        <taxon>Roseovarius</taxon>
    </lineage>
</organism>
<protein>
    <submittedName>
        <fullName evidence="2">Uncharacterized protein</fullName>
    </submittedName>
</protein>